<sequence>MMKIEKKMIQSTIHNADELEQLVVRCGFLPFFRNSISGFSIEECTPPGLWFEDGVDGPWEWKGPVIRNWTCTYGKFFCGKAGFVSMEWFPDFANYRRSKFSFDCTPLDKNGRNREKTVYDTVVGHESLLSKEIKSLCGFRKPKTICTNPMERLFTKTKGSIPEESFETVLTRLQMATLIVVADFEYQLDRHGQPYGWGIARYTTPEALFGDGIALPDRTPEESKARILCHLRQILPSATEERLLKFIG</sequence>
<reference evidence="1 2" key="2">
    <citation type="submission" date="2008-10" db="EMBL/GenBank/DDBJ databases">
        <authorList>
            <person name="Fulton L."/>
            <person name="Clifton S."/>
            <person name="Fulton B."/>
            <person name="Xu J."/>
            <person name="Minx P."/>
            <person name="Pepin K.H."/>
            <person name="Johnson M."/>
            <person name="Thiruvilangam P."/>
            <person name="Bhonagiri V."/>
            <person name="Nash W.E."/>
            <person name="Mardis E.R."/>
            <person name="Wilson R.K."/>
        </authorList>
    </citation>
    <scope>NUCLEOTIDE SEQUENCE [LARGE SCALE GENOMIC DNA]</scope>
    <source>
        <strain evidence="1 2">DSM 17855</strain>
    </source>
</reference>
<dbReference type="Pfam" id="PF24741">
    <property type="entry name" value="AlkZ-rel"/>
    <property type="match status" value="1"/>
</dbReference>
<dbReference type="HOGENOM" id="CLU_071251_0_0_10"/>
<accession>B6W4X7</accession>
<reference evidence="1 2" key="1">
    <citation type="submission" date="2008-10" db="EMBL/GenBank/DDBJ databases">
        <title>Draft genome sequence of Bacteroides dorei (DSM 17855).</title>
        <authorList>
            <person name="Sudarsanam P."/>
            <person name="Ley R."/>
            <person name="Guruge J."/>
            <person name="Turnbaugh P.J."/>
            <person name="Mahowald M."/>
            <person name="Liep D."/>
            <person name="Gordon J."/>
        </authorList>
    </citation>
    <scope>NUCLEOTIDE SEQUENCE [LARGE SCALE GENOMIC DNA]</scope>
    <source>
        <strain evidence="1 2">DSM 17855</strain>
    </source>
</reference>
<dbReference type="InterPro" id="IPR056298">
    <property type="entry name" value="AlkZ-rel"/>
</dbReference>
<dbReference type="GeneID" id="93446901"/>
<proteinExistence type="predicted"/>
<dbReference type="EMBL" id="ABWZ01000082">
    <property type="protein sequence ID" value="EEB22945.1"/>
    <property type="molecule type" value="Genomic_DNA"/>
</dbReference>
<gene>
    <name evidence="1" type="ORF">BACDOR_04593</name>
</gene>
<evidence type="ECO:0000313" key="1">
    <source>
        <dbReference type="EMBL" id="EEB22945.1"/>
    </source>
</evidence>
<dbReference type="AlphaFoldDB" id="B6W4X7"/>
<organism evidence="1 2">
    <name type="scientific">Phocaeicola dorei DSM 17855</name>
    <dbReference type="NCBI Taxonomy" id="483217"/>
    <lineage>
        <taxon>Bacteria</taxon>
        <taxon>Pseudomonadati</taxon>
        <taxon>Bacteroidota</taxon>
        <taxon>Bacteroidia</taxon>
        <taxon>Bacteroidales</taxon>
        <taxon>Bacteroidaceae</taxon>
        <taxon>Phocaeicola</taxon>
    </lineage>
</organism>
<dbReference type="Proteomes" id="UP000004849">
    <property type="component" value="Unassembled WGS sequence"/>
</dbReference>
<name>B6W4X7_9BACT</name>
<dbReference type="RefSeq" id="WP_007838609.1">
    <property type="nucleotide sequence ID" value="NZ_DS995537.1"/>
</dbReference>
<protein>
    <submittedName>
        <fullName evidence="1">Uncharacterized protein</fullName>
    </submittedName>
</protein>
<evidence type="ECO:0000313" key="2">
    <source>
        <dbReference type="Proteomes" id="UP000004849"/>
    </source>
</evidence>